<sequence length="390" mass="44843">IVPERFKLAKDIRLILRFCLSPTPYVRIKHYYKSIFTTHIGPEEYWHIFENSSVTLPNRKHWRPETTGEIVKSIMAILIYRKSIDDLKNHASDPANFADHLYQPEKDANGERVHHRLDLRHLRDALHDPSTGLTYEALTGKNKQSVPDCERLINPGVISFLERKCHTTDACIIKRLHNWHKAVDGRGLSEMQSLSHAVIFGWHFCQSQFALELDATKNGGCSSSRIKGICGLTQEIIIGLVANLESREQRRVEYEDRGLPPEHHRASGSDDVEGIIGLMHEMLGDILDMKQFIAAKRKIFNEFTKRIDPDLKFFYWSGTKERYTDFELPSFNQPSNGTGKERLDDVNLSRRGDPGVFVANRVFLPQRGQLTARAKFHRDPVELPPVQRLT</sequence>
<organism evidence="1 2">
    <name type="scientific">Paramuricea clavata</name>
    <name type="common">Red gorgonian</name>
    <name type="synonym">Violescent sea-whip</name>
    <dbReference type="NCBI Taxonomy" id="317549"/>
    <lineage>
        <taxon>Eukaryota</taxon>
        <taxon>Metazoa</taxon>
        <taxon>Cnidaria</taxon>
        <taxon>Anthozoa</taxon>
        <taxon>Octocorallia</taxon>
        <taxon>Malacalcyonacea</taxon>
        <taxon>Plexauridae</taxon>
        <taxon>Paramuricea</taxon>
    </lineage>
</organism>
<reference evidence="1" key="1">
    <citation type="submission" date="2020-04" db="EMBL/GenBank/DDBJ databases">
        <authorList>
            <person name="Alioto T."/>
            <person name="Alioto T."/>
            <person name="Gomez Garrido J."/>
        </authorList>
    </citation>
    <scope>NUCLEOTIDE SEQUENCE</scope>
    <source>
        <strain evidence="1">A484AB</strain>
    </source>
</reference>
<feature type="non-terminal residue" evidence="1">
    <location>
        <position position="1"/>
    </location>
</feature>
<dbReference type="OrthoDB" id="10520522at2759"/>
<dbReference type="EMBL" id="CACRXK020008119">
    <property type="protein sequence ID" value="CAB4014025.1"/>
    <property type="molecule type" value="Genomic_DNA"/>
</dbReference>
<evidence type="ECO:0000313" key="1">
    <source>
        <dbReference type="EMBL" id="CAB4014025.1"/>
    </source>
</evidence>
<name>A0A6S7I5J4_PARCT</name>
<evidence type="ECO:0000313" key="2">
    <source>
        <dbReference type="Proteomes" id="UP001152795"/>
    </source>
</evidence>
<dbReference type="Proteomes" id="UP001152795">
    <property type="component" value="Unassembled WGS sequence"/>
</dbReference>
<keyword evidence="2" id="KW-1185">Reference proteome</keyword>
<dbReference type="AlphaFoldDB" id="A0A6S7I5J4"/>
<protein>
    <submittedName>
        <fullName evidence="1">Uncharacterized protein</fullName>
    </submittedName>
</protein>
<accession>A0A6S7I5J4</accession>
<gene>
    <name evidence="1" type="ORF">PACLA_8A082384</name>
</gene>
<comment type="caution">
    <text evidence="1">The sequence shown here is derived from an EMBL/GenBank/DDBJ whole genome shotgun (WGS) entry which is preliminary data.</text>
</comment>
<proteinExistence type="predicted"/>